<accession>A0A512DRC8</accession>
<evidence type="ECO:0000313" key="6">
    <source>
        <dbReference type="Proteomes" id="UP000321523"/>
    </source>
</evidence>
<evidence type="ECO:0000313" key="5">
    <source>
        <dbReference type="EMBL" id="GEO38986.1"/>
    </source>
</evidence>
<dbReference type="Pfam" id="PF00106">
    <property type="entry name" value="adh_short"/>
    <property type="match status" value="1"/>
</dbReference>
<dbReference type="EMBL" id="BJYZ01000013">
    <property type="protein sequence ID" value="GEO38986.1"/>
    <property type="molecule type" value="Genomic_DNA"/>
</dbReference>
<keyword evidence="6" id="KW-1185">Reference proteome</keyword>
<dbReference type="InterPro" id="IPR057326">
    <property type="entry name" value="KR_dom"/>
</dbReference>
<comment type="similarity">
    <text evidence="1 3">Belongs to the short-chain dehydrogenases/reductases (SDR) family.</text>
</comment>
<proteinExistence type="inferred from homology"/>
<evidence type="ECO:0000256" key="1">
    <source>
        <dbReference type="ARBA" id="ARBA00006484"/>
    </source>
</evidence>
<gene>
    <name evidence="5" type="ORF">SAE02_31340</name>
</gene>
<dbReference type="PRINTS" id="PR00080">
    <property type="entry name" value="SDRFAMILY"/>
</dbReference>
<dbReference type="NCBIfam" id="NF006597">
    <property type="entry name" value="PRK09134.1"/>
    <property type="match status" value="1"/>
</dbReference>
<evidence type="ECO:0000259" key="4">
    <source>
        <dbReference type="SMART" id="SM00822"/>
    </source>
</evidence>
<dbReference type="PANTHER" id="PTHR43639:SF1">
    <property type="entry name" value="SHORT-CHAIN DEHYDROGENASE_REDUCTASE FAMILY PROTEIN"/>
    <property type="match status" value="1"/>
</dbReference>
<feature type="domain" description="Ketoreductase" evidence="4">
    <location>
        <begin position="7"/>
        <end position="167"/>
    </location>
</feature>
<dbReference type="SMART" id="SM00822">
    <property type="entry name" value="PKS_KR"/>
    <property type="match status" value="1"/>
</dbReference>
<dbReference type="AlphaFoldDB" id="A0A512DRC8"/>
<keyword evidence="2" id="KW-0560">Oxidoreductase</keyword>
<dbReference type="Gene3D" id="3.40.50.720">
    <property type="entry name" value="NAD(P)-binding Rossmann-like Domain"/>
    <property type="match status" value="1"/>
</dbReference>
<evidence type="ECO:0000256" key="3">
    <source>
        <dbReference type="RuleBase" id="RU000363"/>
    </source>
</evidence>
<organism evidence="5 6">
    <name type="scientific">Skermanella aerolata</name>
    <dbReference type="NCBI Taxonomy" id="393310"/>
    <lineage>
        <taxon>Bacteria</taxon>
        <taxon>Pseudomonadati</taxon>
        <taxon>Pseudomonadota</taxon>
        <taxon>Alphaproteobacteria</taxon>
        <taxon>Rhodospirillales</taxon>
        <taxon>Azospirillaceae</taxon>
        <taxon>Skermanella</taxon>
    </lineage>
</organism>
<sequence length="256" mass="27810">MVEIRKKSVLITGAGKRIGKAIALDLAAQGWGVAVHYFTSRDDADAVVEEITRQGGRAAAVQANLGIEAETVGLVPAAVEQLGPLTALVNNASVFERDEIDDADRESWDRHMETNLRAPLVLSQAFARQLPADEDGCIVNIIDQRVWNLTPHFVSYTLSKAGLWTLTQTLALALAPRIRVNGIGPGPTLRNDRQSEEHFAAQWENIPLRRPTGPEEICQGVRFILDAPALTGQMIALDGGEHLGWAQPGRGFVPVE</sequence>
<protein>
    <submittedName>
        <fullName evidence="5">Short chain dehydrogenase</fullName>
    </submittedName>
</protein>
<dbReference type="RefSeq" id="WP_044433663.1">
    <property type="nucleotide sequence ID" value="NZ_BJYZ01000013.1"/>
</dbReference>
<dbReference type="InterPro" id="IPR002347">
    <property type="entry name" value="SDR_fam"/>
</dbReference>
<dbReference type="OrthoDB" id="9786360at2"/>
<dbReference type="PRINTS" id="PR00081">
    <property type="entry name" value="GDHRDH"/>
</dbReference>
<comment type="caution">
    <text evidence="5">The sequence shown here is derived from an EMBL/GenBank/DDBJ whole genome shotgun (WGS) entry which is preliminary data.</text>
</comment>
<dbReference type="PANTHER" id="PTHR43639">
    <property type="entry name" value="OXIDOREDUCTASE, SHORT-CHAIN DEHYDROGENASE/REDUCTASE FAMILY (AFU_ORTHOLOGUE AFUA_5G02870)"/>
    <property type="match status" value="1"/>
</dbReference>
<dbReference type="Proteomes" id="UP000321523">
    <property type="component" value="Unassembled WGS sequence"/>
</dbReference>
<dbReference type="GO" id="GO:0016491">
    <property type="term" value="F:oxidoreductase activity"/>
    <property type="evidence" value="ECO:0007669"/>
    <property type="project" value="UniProtKB-KW"/>
</dbReference>
<dbReference type="InterPro" id="IPR036291">
    <property type="entry name" value="NAD(P)-bd_dom_sf"/>
</dbReference>
<reference evidence="5 6" key="1">
    <citation type="submission" date="2019-07" db="EMBL/GenBank/DDBJ databases">
        <title>Whole genome shotgun sequence of Skermanella aerolata NBRC 106429.</title>
        <authorList>
            <person name="Hosoyama A."/>
            <person name="Uohara A."/>
            <person name="Ohji S."/>
            <person name="Ichikawa N."/>
        </authorList>
    </citation>
    <scope>NUCLEOTIDE SEQUENCE [LARGE SCALE GENOMIC DNA]</scope>
    <source>
        <strain evidence="5 6">NBRC 106429</strain>
    </source>
</reference>
<evidence type="ECO:0000256" key="2">
    <source>
        <dbReference type="ARBA" id="ARBA00023002"/>
    </source>
</evidence>
<name>A0A512DRC8_9PROT</name>
<dbReference type="SUPFAM" id="SSF51735">
    <property type="entry name" value="NAD(P)-binding Rossmann-fold domains"/>
    <property type="match status" value="1"/>
</dbReference>